<dbReference type="AlphaFoldDB" id="A0A151CE52"/>
<dbReference type="Gene3D" id="3.30.420.10">
    <property type="entry name" value="Ribonuclease H-like superfamily/Ribonuclease H"/>
    <property type="match status" value="1"/>
</dbReference>
<gene>
    <name evidence="2" type="ORF">AS592_03480</name>
</gene>
<organism evidence="2 3">
    <name type="scientific">Sulfurovum riftiae</name>
    <dbReference type="NCBI Taxonomy" id="1630136"/>
    <lineage>
        <taxon>Bacteria</taxon>
        <taxon>Pseudomonadati</taxon>
        <taxon>Campylobacterota</taxon>
        <taxon>Epsilonproteobacteria</taxon>
        <taxon>Campylobacterales</taxon>
        <taxon>Sulfurovaceae</taxon>
        <taxon>Sulfurovum</taxon>
    </lineage>
</organism>
<dbReference type="SMART" id="SM00479">
    <property type="entry name" value="EXOIII"/>
    <property type="match status" value="1"/>
</dbReference>
<dbReference type="NCBIfam" id="NF006601">
    <property type="entry name" value="PRK09145.1"/>
    <property type="match status" value="1"/>
</dbReference>
<feature type="domain" description="Exonuclease" evidence="1">
    <location>
        <begin position="30"/>
        <end position="203"/>
    </location>
</feature>
<dbReference type="Proteomes" id="UP000075359">
    <property type="component" value="Unassembled WGS sequence"/>
</dbReference>
<dbReference type="InterPro" id="IPR012337">
    <property type="entry name" value="RNaseH-like_sf"/>
</dbReference>
<dbReference type="GO" id="GO:0005829">
    <property type="term" value="C:cytosol"/>
    <property type="evidence" value="ECO:0007669"/>
    <property type="project" value="TreeGrafter"/>
</dbReference>
<dbReference type="Pfam" id="PF00929">
    <property type="entry name" value="RNase_T"/>
    <property type="match status" value="1"/>
</dbReference>
<dbReference type="CDD" id="cd06127">
    <property type="entry name" value="DEDDh"/>
    <property type="match status" value="1"/>
</dbReference>
<dbReference type="EMBL" id="LNKT01000067">
    <property type="protein sequence ID" value="KYJ85812.1"/>
    <property type="molecule type" value="Genomic_DNA"/>
</dbReference>
<comment type="caution">
    <text evidence="2">The sequence shown here is derived from an EMBL/GenBank/DDBJ whole genome shotgun (WGS) entry which is preliminary data.</text>
</comment>
<sequence length="206" mass="23991">MFRTLRNRWNRKHLKDERFAFLFEEDQSGEVVVFDCETTGLDPKKDEIISIGAVKIKENRILTDEAMHLFVRQEKQISHESITIHQIRHCDLEDAIPIEEAIEKFLYFIGGRTLAGYYLEFDVAMINKYTKPMMGITLPNRQEEVSAIYYDKKISTIPQGNIDLRFEAIIDDLALPKLQAHDALNDAVMTAMIYLKLKHTTRLRDA</sequence>
<dbReference type="STRING" id="1630136.AS592_03480"/>
<dbReference type="InterPro" id="IPR013520">
    <property type="entry name" value="Ribonucl_H"/>
</dbReference>
<dbReference type="OrthoDB" id="5497329at2"/>
<dbReference type="SUPFAM" id="SSF53098">
    <property type="entry name" value="Ribonuclease H-like"/>
    <property type="match status" value="1"/>
</dbReference>
<reference evidence="2 3" key="1">
    <citation type="submission" date="2015-11" db="EMBL/GenBank/DDBJ databases">
        <title>Draft genome of Sulfurovum riftiae 1812E, a member of the Epsilonproteobacteria isolated from the tube of the deep-sea hydrothermal vent tubewom Riftia pachyptila.</title>
        <authorList>
            <person name="Vetriani C."/>
            <person name="Giovannelli D."/>
        </authorList>
    </citation>
    <scope>NUCLEOTIDE SEQUENCE [LARGE SCALE GENOMIC DNA]</scope>
    <source>
        <strain evidence="2 3">1812E</strain>
    </source>
</reference>
<dbReference type="GO" id="GO:0003676">
    <property type="term" value="F:nucleic acid binding"/>
    <property type="evidence" value="ECO:0007669"/>
    <property type="project" value="InterPro"/>
</dbReference>
<proteinExistence type="predicted"/>
<dbReference type="PANTHER" id="PTHR30231">
    <property type="entry name" value="DNA POLYMERASE III SUBUNIT EPSILON"/>
    <property type="match status" value="1"/>
</dbReference>
<accession>A0A151CE52</accession>
<dbReference type="RefSeq" id="WP_067332282.1">
    <property type="nucleotide sequence ID" value="NZ_LNKT01000067.1"/>
</dbReference>
<name>A0A151CE52_9BACT</name>
<evidence type="ECO:0000313" key="2">
    <source>
        <dbReference type="EMBL" id="KYJ85812.1"/>
    </source>
</evidence>
<dbReference type="PANTHER" id="PTHR30231:SF7">
    <property type="entry name" value="BLR4117 PROTEIN"/>
    <property type="match status" value="1"/>
</dbReference>
<dbReference type="InterPro" id="IPR036397">
    <property type="entry name" value="RNaseH_sf"/>
</dbReference>
<dbReference type="GO" id="GO:0008408">
    <property type="term" value="F:3'-5' exonuclease activity"/>
    <property type="evidence" value="ECO:0007669"/>
    <property type="project" value="TreeGrafter"/>
</dbReference>
<protein>
    <submittedName>
        <fullName evidence="2">DNA polymerase III subunit epsilon</fullName>
    </submittedName>
</protein>
<dbReference type="GO" id="GO:0006259">
    <property type="term" value="P:DNA metabolic process"/>
    <property type="evidence" value="ECO:0007669"/>
    <property type="project" value="UniProtKB-ARBA"/>
</dbReference>
<keyword evidence="3" id="KW-1185">Reference proteome</keyword>
<evidence type="ECO:0000259" key="1">
    <source>
        <dbReference type="SMART" id="SM00479"/>
    </source>
</evidence>
<evidence type="ECO:0000313" key="3">
    <source>
        <dbReference type="Proteomes" id="UP000075359"/>
    </source>
</evidence>